<dbReference type="CDD" id="cd17320">
    <property type="entry name" value="MFS_MdfA_MDR_like"/>
    <property type="match status" value="1"/>
</dbReference>
<keyword evidence="3 8" id="KW-0813">Transport</keyword>
<evidence type="ECO:0000256" key="3">
    <source>
        <dbReference type="ARBA" id="ARBA00022448"/>
    </source>
</evidence>
<evidence type="ECO:0000256" key="6">
    <source>
        <dbReference type="ARBA" id="ARBA00022989"/>
    </source>
</evidence>
<sequence>MPLKILLILGGLSAFGPLAIDLYLPAFPTMARAFATSTDQIQLSLSAYFIGLACGQILYGPVADRFGRRKPLLFGIGLFCSASLLCAFAPTLEWLIAGRFLQALGGCAGMVVTRAVIRDLCSPLEAARAFSKLMLVMGVAPILAPLLGGYLLVWTGWQGIFLFLTLFSAAFALIVLLGLRETLPVDGPRQSMSYSWRSVPRILRDPLFILHALTGGLAMAAMFAYIAGLPFVLIEIYGVAEQDFGWIFGLNAAGFILFAQVNGRLLRRRSPQQLVRNNALLFMGTALALLLASWWQPEQLLPFWVVMFVFVASVAMVLPNATACAMDGYGQQAGMASALLGTLQSTFAAITSALVGWLHDGSALPLGLVVGGCGILVALAALSAAAIQRPQCSTYP</sequence>
<feature type="transmembrane region" description="Helical" evidence="8">
    <location>
        <begin position="333"/>
        <end position="358"/>
    </location>
</feature>
<feature type="domain" description="Major facilitator superfamily (MFS) profile" evidence="9">
    <location>
        <begin position="2"/>
        <end position="389"/>
    </location>
</feature>
<feature type="transmembrane region" description="Helical" evidence="8">
    <location>
        <begin position="72"/>
        <end position="90"/>
    </location>
</feature>
<dbReference type="InterPro" id="IPR004812">
    <property type="entry name" value="Efflux_drug-R_Bcr/CmlA"/>
</dbReference>
<gene>
    <name evidence="10" type="ORF">SAMN05216210_0970</name>
</gene>
<evidence type="ECO:0000313" key="10">
    <source>
        <dbReference type="EMBL" id="SDT97645.1"/>
    </source>
</evidence>
<feature type="transmembrane region" description="Helical" evidence="8">
    <location>
        <begin position="129"/>
        <end position="153"/>
    </location>
</feature>
<dbReference type="GO" id="GO:1990961">
    <property type="term" value="P:xenobiotic detoxification by transmembrane export across the plasma membrane"/>
    <property type="evidence" value="ECO:0007669"/>
    <property type="project" value="InterPro"/>
</dbReference>
<dbReference type="GO" id="GO:0005886">
    <property type="term" value="C:plasma membrane"/>
    <property type="evidence" value="ECO:0007669"/>
    <property type="project" value="UniProtKB-SubCell"/>
</dbReference>
<dbReference type="PANTHER" id="PTHR23502">
    <property type="entry name" value="MAJOR FACILITATOR SUPERFAMILY"/>
    <property type="match status" value="1"/>
</dbReference>
<evidence type="ECO:0000313" key="11">
    <source>
        <dbReference type="Proteomes" id="UP000243924"/>
    </source>
</evidence>
<feature type="transmembrane region" description="Helical" evidence="8">
    <location>
        <begin position="246"/>
        <end position="266"/>
    </location>
</feature>
<evidence type="ECO:0000256" key="5">
    <source>
        <dbReference type="ARBA" id="ARBA00022692"/>
    </source>
</evidence>
<dbReference type="InterPro" id="IPR011701">
    <property type="entry name" value="MFS"/>
</dbReference>
<dbReference type="Proteomes" id="UP000243924">
    <property type="component" value="Chromosome I"/>
</dbReference>
<comment type="caution">
    <text evidence="8">Lacks conserved residue(s) required for the propagation of feature annotation.</text>
</comment>
<dbReference type="OrthoDB" id="9814303at2"/>
<comment type="similarity">
    <text evidence="2 8">Belongs to the major facilitator superfamily. Bcr/CmlA family.</text>
</comment>
<feature type="transmembrane region" description="Helical" evidence="8">
    <location>
        <begin position="43"/>
        <end position="60"/>
    </location>
</feature>
<evidence type="ECO:0000256" key="8">
    <source>
        <dbReference type="RuleBase" id="RU365088"/>
    </source>
</evidence>
<feature type="transmembrane region" description="Helical" evidence="8">
    <location>
        <begin position="364"/>
        <end position="387"/>
    </location>
</feature>
<dbReference type="PANTHER" id="PTHR23502:SF132">
    <property type="entry name" value="POLYAMINE TRANSPORTER 2-RELATED"/>
    <property type="match status" value="1"/>
</dbReference>
<comment type="subcellular location">
    <subcellularLocation>
        <location evidence="8">Cell inner membrane</location>
        <topology evidence="8">Multi-pass membrane protein</topology>
    </subcellularLocation>
    <subcellularLocation>
        <location evidence="1">Cell membrane</location>
        <topology evidence="1">Multi-pass membrane protein</topology>
    </subcellularLocation>
</comment>
<dbReference type="NCBIfam" id="TIGR00710">
    <property type="entry name" value="efflux_Bcr_CflA"/>
    <property type="match status" value="1"/>
</dbReference>
<feature type="transmembrane region" description="Helical" evidence="8">
    <location>
        <begin position="301"/>
        <end position="321"/>
    </location>
</feature>
<dbReference type="SUPFAM" id="SSF103473">
    <property type="entry name" value="MFS general substrate transporter"/>
    <property type="match status" value="1"/>
</dbReference>
<dbReference type="STRING" id="1434072.SAMN05216210_0970"/>
<feature type="transmembrane region" description="Helical" evidence="8">
    <location>
        <begin position="278"/>
        <end position="295"/>
    </location>
</feature>
<dbReference type="InterPro" id="IPR036259">
    <property type="entry name" value="MFS_trans_sf"/>
</dbReference>
<accession>A0A1H2ERD8</accession>
<proteinExistence type="inferred from homology"/>
<name>A0A1H2ERD8_9GAMM</name>
<dbReference type="AlphaFoldDB" id="A0A1H2ERD8"/>
<dbReference type="Pfam" id="PF07690">
    <property type="entry name" value="MFS_1"/>
    <property type="match status" value="1"/>
</dbReference>
<dbReference type="RefSeq" id="WP_092384683.1">
    <property type="nucleotide sequence ID" value="NZ_LT629787.1"/>
</dbReference>
<dbReference type="FunFam" id="1.20.1720.10:FF:000005">
    <property type="entry name" value="Bcr/CflA family efflux transporter"/>
    <property type="match status" value="1"/>
</dbReference>
<feature type="transmembrane region" description="Helical" evidence="8">
    <location>
        <begin position="207"/>
        <end position="234"/>
    </location>
</feature>
<dbReference type="Gene3D" id="1.20.1720.10">
    <property type="entry name" value="Multidrug resistance protein D"/>
    <property type="match status" value="1"/>
</dbReference>
<evidence type="ECO:0000256" key="4">
    <source>
        <dbReference type="ARBA" id="ARBA00022475"/>
    </source>
</evidence>
<evidence type="ECO:0000256" key="1">
    <source>
        <dbReference type="ARBA" id="ARBA00004651"/>
    </source>
</evidence>
<dbReference type="GO" id="GO:0042910">
    <property type="term" value="F:xenobiotic transmembrane transporter activity"/>
    <property type="evidence" value="ECO:0007669"/>
    <property type="project" value="InterPro"/>
</dbReference>
<keyword evidence="6 8" id="KW-1133">Transmembrane helix</keyword>
<feature type="transmembrane region" description="Helical" evidence="8">
    <location>
        <begin position="159"/>
        <end position="179"/>
    </location>
</feature>
<organism evidence="10 11">
    <name type="scientific">Halopseudomonas salegens</name>
    <dbReference type="NCBI Taxonomy" id="1434072"/>
    <lineage>
        <taxon>Bacteria</taxon>
        <taxon>Pseudomonadati</taxon>
        <taxon>Pseudomonadota</taxon>
        <taxon>Gammaproteobacteria</taxon>
        <taxon>Pseudomonadales</taxon>
        <taxon>Pseudomonadaceae</taxon>
        <taxon>Halopseudomonas</taxon>
    </lineage>
</organism>
<dbReference type="GO" id="GO:0015385">
    <property type="term" value="F:sodium:proton antiporter activity"/>
    <property type="evidence" value="ECO:0007669"/>
    <property type="project" value="TreeGrafter"/>
</dbReference>
<reference evidence="11" key="1">
    <citation type="submission" date="2016-10" db="EMBL/GenBank/DDBJ databases">
        <authorList>
            <person name="Varghese N."/>
            <person name="Submissions S."/>
        </authorList>
    </citation>
    <scope>NUCLEOTIDE SEQUENCE [LARGE SCALE GENOMIC DNA]</scope>
    <source>
        <strain evidence="11">CECT 8338</strain>
    </source>
</reference>
<feature type="transmembrane region" description="Helical" evidence="8">
    <location>
        <begin position="96"/>
        <end position="117"/>
    </location>
</feature>
<keyword evidence="8" id="KW-0997">Cell inner membrane</keyword>
<dbReference type="InterPro" id="IPR020846">
    <property type="entry name" value="MFS_dom"/>
</dbReference>
<evidence type="ECO:0000256" key="7">
    <source>
        <dbReference type="ARBA" id="ARBA00023136"/>
    </source>
</evidence>
<dbReference type="PROSITE" id="PS50850">
    <property type="entry name" value="MFS"/>
    <property type="match status" value="1"/>
</dbReference>
<dbReference type="EMBL" id="LT629787">
    <property type="protein sequence ID" value="SDT97645.1"/>
    <property type="molecule type" value="Genomic_DNA"/>
</dbReference>
<keyword evidence="7 8" id="KW-0472">Membrane</keyword>
<protein>
    <recommendedName>
        <fullName evidence="8">Bcr/CflA family efflux transporter</fullName>
    </recommendedName>
</protein>
<keyword evidence="11" id="KW-1185">Reference proteome</keyword>
<evidence type="ECO:0000256" key="2">
    <source>
        <dbReference type="ARBA" id="ARBA00006236"/>
    </source>
</evidence>
<keyword evidence="5 8" id="KW-0812">Transmembrane</keyword>
<evidence type="ECO:0000259" key="9">
    <source>
        <dbReference type="PROSITE" id="PS50850"/>
    </source>
</evidence>
<keyword evidence="4" id="KW-1003">Cell membrane</keyword>